<evidence type="ECO:0000256" key="3">
    <source>
        <dbReference type="ARBA" id="ARBA00023242"/>
    </source>
</evidence>
<feature type="compositionally biased region" description="Acidic residues" evidence="5">
    <location>
        <begin position="95"/>
        <end position="104"/>
    </location>
</feature>
<dbReference type="Pfam" id="PF15459">
    <property type="entry name" value="RRP14"/>
    <property type="match status" value="1"/>
</dbReference>
<dbReference type="Proteomes" id="UP000265427">
    <property type="component" value="Unassembled WGS sequence"/>
</dbReference>
<evidence type="ECO:0000259" key="6">
    <source>
        <dbReference type="Pfam" id="PF04935"/>
    </source>
</evidence>
<organism evidence="8 9">
    <name type="scientific">Aphanomyces astaci</name>
    <name type="common">Crayfish plague agent</name>
    <dbReference type="NCBI Taxonomy" id="112090"/>
    <lineage>
        <taxon>Eukaryota</taxon>
        <taxon>Sar</taxon>
        <taxon>Stramenopiles</taxon>
        <taxon>Oomycota</taxon>
        <taxon>Saprolegniomycetes</taxon>
        <taxon>Saprolegniales</taxon>
        <taxon>Verrucalvaceae</taxon>
        <taxon>Aphanomyces</taxon>
    </lineage>
</organism>
<dbReference type="Pfam" id="PF04935">
    <property type="entry name" value="SURF6"/>
    <property type="match status" value="1"/>
</dbReference>
<dbReference type="PANTHER" id="PTHR14369">
    <property type="entry name" value="SURFEIT LOCUS PROTEIN 6"/>
    <property type="match status" value="1"/>
</dbReference>
<name>A0A397AUM4_APHAT</name>
<dbReference type="InterPro" id="IPR007019">
    <property type="entry name" value="SURF6"/>
</dbReference>
<proteinExistence type="inferred from homology"/>
<evidence type="ECO:0000256" key="1">
    <source>
        <dbReference type="ARBA" id="ARBA00004123"/>
    </source>
</evidence>
<feature type="coiled-coil region" evidence="4">
    <location>
        <begin position="211"/>
        <end position="238"/>
    </location>
</feature>
<comment type="caution">
    <text evidence="8">The sequence shown here is derived from an EMBL/GenBank/DDBJ whole genome shotgun (WGS) entry which is preliminary data.</text>
</comment>
<comment type="subcellular location">
    <subcellularLocation>
        <location evidence="1">Nucleus</location>
    </subcellularLocation>
</comment>
<dbReference type="GO" id="GO:0003677">
    <property type="term" value="F:DNA binding"/>
    <property type="evidence" value="ECO:0007669"/>
    <property type="project" value="TreeGrafter"/>
</dbReference>
<keyword evidence="3" id="KW-0539">Nucleus</keyword>
<feature type="compositionally biased region" description="Basic and acidic residues" evidence="5">
    <location>
        <begin position="125"/>
        <end position="148"/>
    </location>
</feature>
<feature type="compositionally biased region" description="Basic and acidic residues" evidence="5">
    <location>
        <begin position="196"/>
        <end position="205"/>
    </location>
</feature>
<feature type="region of interest" description="Disordered" evidence="5">
    <location>
        <begin position="125"/>
        <end position="210"/>
    </location>
</feature>
<feature type="compositionally biased region" description="Basic and acidic residues" evidence="5">
    <location>
        <begin position="173"/>
        <end position="185"/>
    </location>
</feature>
<dbReference type="GO" id="GO:0005730">
    <property type="term" value="C:nucleolus"/>
    <property type="evidence" value="ECO:0007669"/>
    <property type="project" value="TreeGrafter"/>
</dbReference>
<dbReference type="GO" id="GO:0042273">
    <property type="term" value="P:ribosomal large subunit biogenesis"/>
    <property type="evidence" value="ECO:0007669"/>
    <property type="project" value="TreeGrafter"/>
</dbReference>
<feature type="region of interest" description="Disordered" evidence="5">
    <location>
        <begin position="74"/>
        <end position="108"/>
    </location>
</feature>
<feature type="compositionally biased region" description="Basic and acidic residues" evidence="5">
    <location>
        <begin position="80"/>
        <end position="90"/>
    </location>
</feature>
<gene>
    <name evidence="8" type="ORF">DYB36_003540</name>
</gene>
<feature type="domain" description="Ribosomal RNA-processing protein 14 N-terminal" evidence="7">
    <location>
        <begin position="5"/>
        <end position="70"/>
    </location>
</feature>
<dbReference type="InterPro" id="IPR029188">
    <property type="entry name" value="Rrp14_N"/>
</dbReference>
<evidence type="ECO:0000259" key="7">
    <source>
        <dbReference type="Pfam" id="PF15459"/>
    </source>
</evidence>
<protein>
    <recommendedName>
        <fullName evidence="10">Ribosomal RNA-processing protein 14/surfeit locus protein 6 C-terminal domain-containing protein</fullName>
    </recommendedName>
</protein>
<dbReference type="EMBL" id="QUSZ01005510">
    <property type="protein sequence ID" value="RHY09357.1"/>
    <property type="molecule type" value="Genomic_DNA"/>
</dbReference>
<dbReference type="VEuPathDB" id="FungiDB:H257_08528"/>
<dbReference type="PANTHER" id="PTHR14369:SF0">
    <property type="entry name" value="SURFEIT LOCUS PROTEIN 6"/>
    <property type="match status" value="1"/>
</dbReference>
<evidence type="ECO:0008006" key="10">
    <source>
        <dbReference type="Google" id="ProtNLM"/>
    </source>
</evidence>
<evidence type="ECO:0000256" key="4">
    <source>
        <dbReference type="SAM" id="Coils"/>
    </source>
</evidence>
<dbReference type="GO" id="GO:0042274">
    <property type="term" value="P:ribosomal small subunit biogenesis"/>
    <property type="evidence" value="ECO:0007669"/>
    <property type="project" value="TreeGrafter"/>
</dbReference>
<evidence type="ECO:0000313" key="8">
    <source>
        <dbReference type="EMBL" id="RHY09357.1"/>
    </source>
</evidence>
<dbReference type="GO" id="GO:0003723">
    <property type="term" value="F:RNA binding"/>
    <property type="evidence" value="ECO:0007669"/>
    <property type="project" value="TreeGrafter"/>
</dbReference>
<comment type="similarity">
    <text evidence="2">Belongs to the SURF6 family.</text>
</comment>
<accession>A0A397AUM4</accession>
<evidence type="ECO:0000256" key="5">
    <source>
        <dbReference type="SAM" id="MobiDB-lite"/>
    </source>
</evidence>
<evidence type="ECO:0000256" key="2">
    <source>
        <dbReference type="ARBA" id="ARBA00005904"/>
    </source>
</evidence>
<evidence type="ECO:0000313" key="9">
    <source>
        <dbReference type="Proteomes" id="UP000265427"/>
    </source>
</evidence>
<feature type="domain" description="Ribosomal RNA-processing protein 14/surfeit locus protein 6 C-terminal" evidence="6">
    <location>
        <begin position="122"/>
        <end position="287"/>
    </location>
</feature>
<keyword evidence="4" id="KW-0175">Coiled coil</keyword>
<sequence>MALEVAAVDRFFCNVMELIPSAHYFPTEPEDNFKHSINKKYHKNVKALSAAADVDITDSKHVGKRLKFNPKLQLSNEATQVHEKEKETKRVAATADDDDDDNVDDASLTGLDGLRKRLAKRIETMRVKRQSVKEHKTSKKEHTKDGGADKSAASKKRKPSTSQDKSQHKKAKGNNDDDATAKTVDESISYGSLLVGHEKKEEAKTRNGRGLANIQNLLKKAEAKKARMEELKKTEEGRAVVAAKGWEKALKQAQGDKVMDDPKLLRNKLKKKLKQKDKSSKEWYDRILSFYSKFG</sequence>
<dbReference type="InterPro" id="IPR029190">
    <property type="entry name" value="Rrp14/SURF6_C"/>
</dbReference>
<reference evidence="8 9" key="1">
    <citation type="submission" date="2018-08" db="EMBL/GenBank/DDBJ databases">
        <title>Aphanomyces genome sequencing and annotation.</title>
        <authorList>
            <person name="Minardi D."/>
            <person name="Oidtmann B."/>
            <person name="Van Der Giezen M."/>
            <person name="Studholme D.J."/>
        </authorList>
    </citation>
    <scope>NUCLEOTIDE SEQUENCE [LARGE SCALE GENOMIC DNA]</scope>
    <source>
        <strain evidence="8 9">Kv</strain>
    </source>
</reference>
<dbReference type="AlphaFoldDB" id="A0A397AUM4"/>